<dbReference type="Gene3D" id="3.10.100.10">
    <property type="entry name" value="Mannose-Binding Protein A, subunit A"/>
    <property type="match status" value="1"/>
</dbReference>
<dbReference type="OMA" id="CENRRDL"/>
<evidence type="ECO:0000313" key="4">
    <source>
        <dbReference type="RefSeq" id="XP_008483698.1"/>
    </source>
</evidence>
<evidence type="ECO:0000256" key="1">
    <source>
        <dbReference type="ARBA" id="ARBA00023157"/>
    </source>
</evidence>
<dbReference type="CDD" id="cd00037">
    <property type="entry name" value="CLECT"/>
    <property type="match status" value="1"/>
</dbReference>
<dbReference type="InterPro" id="IPR016187">
    <property type="entry name" value="CTDL_fold"/>
</dbReference>
<dbReference type="RefSeq" id="XP_008483698.1">
    <property type="nucleotide sequence ID" value="XM_008485476.3"/>
</dbReference>
<dbReference type="SUPFAM" id="SSF56436">
    <property type="entry name" value="C-type lectin-like"/>
    <property type="match status" value="1"/>
</dbReference>
<evidence type="ECO:0000313" key="3">
    <source>
        <dbReference type="Proteomes" id="UP000079169"/>
    </source>
</evidence>
<dbReference type="InterPro" id="IPR018378">
    <property type="entry name" value="C-type_lectin_CS"/>
</dbReference>
<dbReference type="KEGG" id="dci:103520384"/>
<dbReference type="Pfam" id="PF00059">
    <property type="entry name" value="Lectin_C"/>
    <property type="match status" value="1"/>
</dbReference>
<dbReference type="STRING" id="121845.A0A1S3DKZ0"/>
<gene>
    <name evidence="4" type="primary">LOC103520384</name>
</gene>
<organism evidence="3 4">
    <name type="scientific">Diaphorina citri</name>
    <name type="common">Asian citrus psyllid</name>
    <dbReference type="NCBI Taxonomy" id="121845"/>
    <lineage>
        <taxon>Eukaryota</taxon>
        <taxon>Metazoa</taxon>
        <taxon>Ecdysozoa</taxon>
        <taxon>Arthropoda</taxon>
        <taxon>Hexapoda</taxon>
        <taxon>Insecta</taxon>
        <taxon>Pterygota</taxon>
        <taxon>Neoptera</taxon>
        <taxon>Paraneoptera</taxon>
        <taxon>Hemiptera</taxon>
        <taxon>Sternorrhyncha</taxon>
        <taxon>Psylloidea</taxon>
        <taxon>Psyllidae</taxon>
        <taxon>Diaphorininae</taxon>
        <taxon>Diaphorina</taxon>
    </lineage>
</organism>
<dbReference type="InterPro" id="IPR016186">
    <property type="entry name" value="C-type_lectin-like/link_sf"/>
</dbReference>
<name>A0A1S3DKZ0_DIACI</name>
<dbReference type="AlphaFoldDB" id="A0A1S3DKZ0"/>
<keyword evidence="1" id="KW-1015">Disulfide bond</keyword>
<dbReference type="InterPro" id="IPR001304">
    <property type="entry name" value="C-type_lectin-like"/>
</dbReference>
<dbReference type="PROSITE" id="PS00615">
    <property type="entry name" value="C_TYPE_LECTIN_1"/>
    <property type="match status" value="1"/>
</dbReference>
<protein>
    <submittedName>
        <fullName evidence="4">Uncharacterized protein LOC103520384</fullName>
    </submittedName>
</protein>
<keyword evidence="3" id="KW-1185">Reference proteome</keyword>
<dbReference type="PANTHER" id="PTHR21407">
    <property type="entry name" value="RE43931P-RELATED"/>
    <property type="match status" value="1"/>
</dbReference>
<dbReference type="SMART" id="SM00034">
    <property type="entry name" value="CLECT"/>
    <property type="match status" value="1"/>
</dbReference>
<dbReference type="PANTHER" id="PTHR21407:SF5">
    <property type="entry name" value="HL04814P"/>
    <property type="match status" value="1"/>
</dbReference>
<sequence length="188" mass="21765">MGPKEFFFNGHNYFFSGHLPAFRTAKYDWLDARNACREYCMDLVSIETQEENNLIFKLIQQNDIPYIWTSGRLCDFKGCENRRDLEPKNIFGWFWSATRVKMAPTTQIPQGWGYNAWSQSGHKKVPQPDNAEFDINGTNESCVSVLNNVYKDGIAWHDVACYHEKPFVCEDSEELLTYVASTNPGIRL</sequence>
<reference evidence="4" key="1">
    <citation type="submission" date="2025-08" db="UniProtKB">
        <authorList>
            <consortium name="RefSeq"/>
        </authorList>
    </citation>
    <scope>IDENTIFICATION</scope>
</reference>
<accession>A0A1S3DKZ0</accession>
<dbReference type="PROSITE" id="PS50041">
    <property type="entry name" value="C_TYPE_LECTIN_2"/>
    <property type="match status" value="1"/>
</dbReference>
<dbReference type="PaxDb" id="121845-A0A1S3DKZ0"/>
<feature type="domain" description="C-type lectin" evidence="2">
    <location>
        <begin position="8"/>
        <end position="170"/>
    </location>
</feature>
<evidence type="ECO:0000259" key="2">
    <source>
        <dbReference type="PROSITE" id="PS50041"/>
    </source>
</evidence>
<dbReference type="Proteomes" id="UP000079169">
    <property type="component" value="Unplaced"/>
</dbReference>
<dbReference type="CTD" id="33678"/>
<dbReference type="GeneID" id="103520384"/>
<proteinExistence type="predicted"/>